<proteinExistence type="predicted"/>
<keyword evidence="2" id="KW-0548">Nucleotidyltransferase</keyword>
<evidence type="ECO:0000313" key="2">
    <source>
        <dbReference type="EMBL" id="GBE84554.1"/>
    </source>
</evidence>
<dbReference type="OrthoDB" id="2717295at2759"/>
<dbReference type="InterPro" id="IPR000477">
    <property type="entry name" value="RT_dom"/>
</dbReference>
<feature type="domain" description="Reverse transcriptase" evidence="1">
    <location>
        <begin position="137"/>
        <end position="446"/>
    </location>
</feature>
<accession>A0A401GS48</accession>
<name>A0A401GS48_9APHY</name>
<dbReference type="Proteomes" id="UP000287166">
    <property type="component" value="Unassembled WGS sequence"/>
</dbReference>
<evidence type="ECO:0000313" key="3">
    <source>
        <dbReference type="Proteomes" id="UP000287166"/>
    </source>
</evidence>
<keyword evidence="2" id="KW-0695">RNA-directed DNA polymerase</keyword>
<dbReference type="PROSITE" id="PS50878">
    <property type="entry name" value="RT_POL"/>
    <property type="match status" value="1"/>
</dbReference>
<comment type="caution">
    <text evidence="2">The sequence shown here is derived from an EMBL/GenBank/DDBJ whole genome shotgun (WGS) entry which is preliminary data.</text>
</comment>
<keyword evidence="2" id="KW-0808">Transferase</keyword>
<dbReference type="InParanoid" id="A0A401GS48"/>
<reference evidence="2 3" key="1">
    <citation type="journal article" date="2018" name="Sci. Rep.">
        <title>Genome sequence of the cauliflower mushroom Sparassis crispa (Hanabiratake) and its association with beneficial usage.</title>
        <authorList>
            <person name="Kiyama R."/>
            <person name="Furutani Y."/>
            <person name="Kawaguchi K."/>
            <person name="Nakanishi T."/>
        </authorList>
    </citation>
    <scope>NUCLEOTIDE SEQUENCE [LARGE SCALE GENOMIC DNA]</scope>
</reference>
<sequence length="725" mass="81034">MLREGELTTVEQFNTVLKHLTDAISETIKTAVPLSKPTPFTKRWWSKDLGKSRRALQHLARASYRHHHICDHPSHSKYRKARNRYGDEIKSAKQDHWEAWLKSADPDSIWMINHFTAAGPTDGSRPHVPPLKDGDAPLAKDNMAKSSVLYKAFFPLPGPPPSLPSNHRYRKPAFHFSPITDAQVEAVIKKLKELKAPGPDGRLFHATFNLNVYPADWKMSNTAALRKLGRPDYSVAKAYRPIALLNCIDSLHLLVKTVKDAWRQKKVASILFLDIKAAFPSANLECLFHNMHTRGVPKEIINWLQRRLEGRHTRILFDDFKSALFEIISSIDQGCPLSVILYEFYNSDLFEIAYRVPDSLALGYIDDAAITAIGKNYTETHEILRGYMDGEGGATFWSNDHQSEFSLDKFGLLNMSAMSPDVGPALQLQSANIKPLKAHKFLGITIDRHLHFQQQTAGALSKGFAWVQQFRHLARASGGIPFSHMHHLYLSIAVPRILYAADIFLTPLRNLPGRKSMYGSVGAIKKLAQVQRQATLFITGAMRTTASDVLDTHANLLPFALLIDKNCHRAAVHLCTLPPSHPLHMHVKRLDPDQIETISPVCFSPTWSPPFQVSVADNKELALKDEAEWAAKHGFRVYSDSSDIDEGVGAAAVLYKQGCANPKVLQFHLGKSLEHTVYEAEDVGLILAVKLIHNEFVVYTGSCAGDNRASIQATRLSHPAPSHTS</sequence>
<gene>
    <name evidence="2" type="ORF">SCP_0605330</name>
</gene>
<dbReference type="PANTHER" id="PTHR33481">
    <property type="entry name" value="REVERSE TRANSCRIPTASE"/>
    <property type="match status" value="1"/>
</dbReference>
<keyword evidence="3" id="KW-1185">Reference proteome</keyword>
<dbReference type="Pfam" id="PF00078">
    <property type="entry name" value="RVT_1"/>
    <property type="match status" value="1"/>
</dbReference>
<dbReference type="STRING" id="139825.A0A401GS48"/>
<dbReference type="RefSeq" id="XP_027615467.1">
    <property type="nucleotide sequence ID" value="XM_027759666.1"/>
</dbReference>
<evidence type="ECO:0000259" key="1">
    <source>
        <dbReference type="PROSITE" id="PS50878"/>
    </source>
</evidence>
<protein>
    <submittedName>
        <fullName evidence="2">RNA-directed DNA polymerase from mobile element jockey</fullName>
    </submittedName>
</protein>
<dbReference type="PANTHER" id="PTHR33481:SF1">
    <property type="entry name" value="ENDONUCLEASE_EXONUCLEASE_PHOSPHATASE DOMAIN-CONTAINING PROTEIN-RELATED"/>
    <property type="match status" value="1"/>
</dbReference>
<organism evidence="2 3">
    <name type="scientific">Sparassis crispa</name>
    <dbReference type="NCBI Taxonomy" id="139825"/>
    <lineage>
        <taxon>Eukaryota</taxon>
        <taxon>Fungi</taxon>
        <taxon>Dikarya</taxon>
        <taxon>Basidiomycota</taxon>
        <taxon>Agaricomycotina</taxon>
        <taxon>Agaricomycetes</taxon>
        <taxon>Polyporales</taxon>
        <taxon>Sparassidaceae</taxon>
        <taxon>Sparassis</taxon>
    </lineage>
</organism>
<dbReference type="GO" id="GO:0003964">
    <property type="term" value="F:RNA-directed DNA polymerase activity"/>
    <property type="evidence" value="ECO:0007669"/>
    <property type="project" value="UniProtKB-KW"/>
</dbReference>
<dbReference type="GeneID" id="38781471"/>
<dbReference type="EMBL" id="BFAD01000006">
    <property type="protein sequence ID" value="GBE84554.1"/>
    <property type="molecule type" value="Genomic_DNA"/>
</dbReference>
<dbReference type="AlphaFoldDB" id="A0A401GS48"/>